<protein>
    <recommendedName>
        <fullName evidence="1">SUF system FeS cluster assembly SufBD core domain-containing protein</fullName>
    </recommendedName>
</protein>
<feature type="domain" description="SUF system FeS cluster assembly SufBD core" evidence="1">
    <location>
        <begin position="2"/>
        <end position="213"/>
    </location>
</feature>
<name>A0A645ABX6_9ZZZZ</name>
<dbReference type="InterPro" id="IPR055346">
    <property type="entry name" value="Fe-S_cluster_assembly_SufBD"/>
</dbReference>
<accession>A0A645ABX6</accession>
<gene>
    <name evidence="2" type="ORF">SDC9_97438</name>
</gene>
<dbReference type="AlphaFoldDB" id="A0A645ABX6"/>
<dbReference type="Pfam" id="PF01458">
    <property type="entry name" value="SUFBD_core"/>
    <property type="match status" value="1"/>
</dbReference>
<dbReference type="SUPFAM" id="SSF101960">
    <property type="entry name" value="Stabilizer of iron transporter SufD"/>
    <property type="match status" value="1"/>
</dbReference>
<organism evidence="2">
    <name type="scientific">bioreactor metagenome</name>
    <dbReference type="NCBI Taxonomy" id="1076179"/>
    <lineage>
        <taxon>unclassified sequences</taxon>
        <taxon>metagenomes</taxon>
        <taxon>ecological metagenomes</taxon>
    </lineage>
</organism>
<sequence>MTYVHESASANGEGGQSLHSGLMEIYVGEGASLRFVELQSWGDNIWNFTHERVQVAREGNVEWIFGALGSHLTKNFSDLTLNGEGSTGKMSGFYFTDGDQHLDHDTQQNHLAPHTTSDLLFKGALVGQSHSVWQGMIYVAGNASKTDGYQANRNLILDRRARADSLPGLEILTDDVRCTHGATVGKINPEEIFYLESRGMPRSDAERLIVEGFFDPIMQRIPFEGVRQRFQNAILDKMKDYHSEAANL</sequence>
<dbReference type="InterPro" id="IPR000825">
    <property type="entry name" value="SUF_FeS_clus_asmbl_SufBD_core"/>
</dbReference>
<dbReference type="EMBL" id="VSSQ01013079">
    <property type="protein sequence ID" value="MPM50695.1"/>
    <property type="molecule type" value="Genomic_DNA"/>
</dbReference>
<dbReference type="NCBIfam" id="TIGR01981">
    <property type="entry name" value="sufD"/>
    <property type="match status" value="1"/>
</dbReference>
<dbReference type="PANTHER" id="PTHR43575:SF1">
    <property type="entry name" value="PROTEIN ABCI7, CHLOROPLASTIC"/>
    <property type="match status" value="1"/>
</dbReference>
<comment type="caution">
    <text evidence="2">The sequence shown here is derived from an EMBL/GenBank/DDBJ whole genome shotgun (WGS) entry which is preliminary data.</text>
</comment>
<dbReference type="InterPro" id="IPR037284">
    <property type="entry name" value="SUF_FeS_clus_asmbl_SufBD_sf"/>
</dbReference>
<evidence type="ECO:0000313" key="2">
    <source>
        <dbReference type="EMBL" id="MPM50695.1"/>
    </source>
</evidence>
<evidence type="ECO:0000259" key="1">
    <source>
        <dbReference type="Pfam" id="PF01458"/>
    </source>
</evidence>
<dbReference type="PANTHER" id="PTHR43575">
    <property type="entry name" value="PROTEIN ABCI7, CHLOROPLASTIC"/>
    <property type="match status" value="1"/>
</dbReference>
<dbReference type="InterPro" id="IPR011542">
    <property type="entry name" value="SUF_FeS_clus_asmbl_SufD"/>
</dbReference>
<reference evidence="2" key="1">
    <citation type="submission" date="2019-08" db="EMBL/GenBank/DDBJ databases">
        <authorList>
            <person name="Kucharzyk K."/>
            <person name="Murdoch R.W."/>
            <person name="Higgins S."/>
            <person name="Loffler F."/>
        </authorList>
    </citation>
    <scope>NUCLEOTIDE SEQUENCE</scope>
</reference>
<proteinExistence type="predicted"/>
<dbReference type="GO" id="GO:0016226">
    <property type="term" value="P:iron-sulfur cluster assembly"/>
    <property type="evidence" value="ECO:0007669"/>
    <property type="project" value="InterPro"/>
</dbReference>